<dbReference type="InterPro" id="IPR036291">
    <property type="entry name" value="NAD(P)-bd_dom_sf"/>
</dbReference>
<dbReference type="PIRSF" id="PIRSF000126">
    <property type="entry name" value="11-beta-HSD1"/>
    <property type="match status" value="1"/>
</dbReference>
<evidence type="ECO:0000313" key="4">
    <source>
        <dbReference type="EMBL" id="MEX1664582.1"/>
    </source>
</evidence>
<name>A0ABV3TSP8_9GAMM</name>
<protein>
    <submittedName>
        <fullName evidence="4">SDR family NAD(P)-dependent oxidoreductase</fullName>
        <ecNumber evidence="4">1.-.-.-</ecNumber>
    </submittedName>
</protein>
<dbReference type="PANTHER" id="PTHR44196">
    <property type="entry name" value="DEHYDROGENASE/REDUCTASE SDR FAMILY MEMBER 7B"/>
    <property type="match status" value="1"/>
</dbReference>
<sequence length="256" mass="27414">MTTPSRTEIALITGASAGIGRAFALQLAPRCKDMILVGRDPAKLAKVVAELESPGLTITSFALDLTVTEGVTRVMEAIRQKGPVTILINNAGFASFGKFAESDLDIEMAMVNLHCNASLALCRTALPYMKNEGRGVVINVSSLGSFFPLKYSAVYGASKTFLTMFSQALQLEVQADGIRVQCLCPSYTHSDFGDREPMAKADVTKVPDELWWTAEDIVAVSLAQLESESGGVLCLPDESSRKLVQQALSAQAAEFA</sequence>
<evidence type="ECO:0000256" key="3">
    <source>
        <dbReference type="RuleBase" id="RU000363"/>
    </source>
</evidence>
<dbReference type="EC" id="1.-.-.-" evidence="4"/>
<keyword evidence="5" id="KW-1185">Reference proteome</keyword>
<dbReference type="InterPro" id="IPR002347">
    <property type="entry name" value="SDR_fam"/>
</dbReference>
<dbReference type="PRINTS" id="PR00080">
    <property type="entry name" value="SDRFAMILY"/>
</dbReference>
<dbReference type="Pfam" id="PF00106">
    <property type="entry name" value="adh_short"/>
    <property type="match status" value="1"/>
</dbReference>
<comment type="similarity">
    <text evidence="1 3">Belongs to the short-chain dehydrogenases/reductases (SDR) family.</text>
</comment>
<proteinExistence type="inferred from homology"/>
<keyword evidence="2 4" id="KW-0560">Oxidoreductase</keyword>
<dbReference type="PANTHER" id="PTHR44196:SF2">
    <property type="entry name" value="SHORT-CHAIN DEHYDROGENASE-RELATED"/>
    <property type="match status" value="1"/>
</dbReference>
<evidence type="ECO:0000256" key="2">
    <source>
        <dbReference type="ARBA" id="ARBA00023002"/>
    </source>
</evidence>
<dbReference type="EMBL" id="JBFRYB010000001">
    <property type="protein sequence ID" value="MEX1664582.1"/>
    <property type="molecule type" value="Genomic_DNA"/>
</dbReference>
<organism evidence="4 5">
    <name type="scientific">Zhongshania arctica</name>
    <dbReference type="NCBI Taxonomy" id="3238302"/>
    <lineage>
        <taxon>Bacteria</taxon>
        <taxon>Pseudomonadati</taxon>
        <taxon>Pseudomonadota</taxon>
        <taxon>Gammaproteobacteria</taxon>
        <taxon>Cellvibrionales</taxon>
        <taxon>Spongiibacteraceae</taxon>
        <taxon>Zhongshania</taxon>
    </lineage>
</organism>
<dbReference type="InterPro" id="IPR020904">
    <property type="entry name" value="Sc_DH/Rdtase_CS"/>
</dbReference>
<dbReference type="CDD" id="cd05233">
    <property type="entry name" value="SDR_c"/>
    <property type="match status" value="1"/>
</dbReference>
<reference evidence="4 5" key="1">
    <citation type="journal article" date="2011" name="Int. J. Syst. Evol. Microbiol.">
        <title>Zhongshania antarctica gen. nov., sp. nov. and Zhongshania guokunii sp. nov., gammaproteobacteria respectively isolated from coastal attached (fast) ice and surface seawater of the Antarctic.</title>
        <authorList>
            <person name="Li H.J."/>
            <person name="Zhang X.Y."/>
            <person name="Chen C.X."/>
            <person name="Zhang Y.J."/>
            <person name="Gao Z.M."/>
            <person name="Yu Y."/>
            <person name="Chen X.L."/>
            <person name="Chen B."/>
            <person name="Zhang Y.Z."/>
        </authorList>
    </citation>
    <scope>NUCLEOTIDE SEQUENCE [LARGE SCALE GENOMIC DNA]</scope>
    <source>
        <strain evidence="4 5">R06B22</strain>
    </source>
</reference>
<dbReference type="PRINTS" id="PR00081">
    <property type="entry name" value="GDHRDH"/>
</dbReference>
<gene>
    <name evidence="4" type="ORF">AB4875_03720</name>
</gene>
<dbReference type="Proteomes" id="UP001557484">
    <property type="component" value="Unassembled WGS sequence"/>
</dbReference>
<dbReference type="RefSeq" id="WP_368374704.1">
    <property type="nucleotide sequence ID" value="NZ_JBFRYB010000001.1"/>
</dbReference>
<dbReference type="Gene3D" id="3.40.50.720">
    <property type="entry name" value="NAD(P)-binding Rossmann-like Domain"/>
    <property type="match status" value="1"/>
</dbReference>
<accession>A0ABV3TSP8</accession>
<dbReference type="SUPFAM" id="SSF51735">
    <property type="entry name" value="NAD(P)-binding Rossmann-fold domains"/>
    <property type="match status" value="1"/>
</dbReference>
<dbReference type="PROSITE" id="PS00061">
    <property type="entry name" value="ADH_SHORT"/>
    <property type="match status" value="1"/>
</dbReference>
<evidence type="ECO:0000313" key="5">
    <source>
        <dbReference type="Proteomes" id="UP001557484"/>
    </source>
</evidence>
<dbReference type="GO" id="GO:0016491">
    <property type="term" value="F:oxidoreductase activity"/>
    <property type="evidence" value="ECO:0007669"/>
    <property type="project" value="UniProtKB-KW"/>
</dbReference>
<evidence type="ECO:0000256" key="1">
    <source>
        <dbReference type="ARBA" id="ARBA00006484"/>
    </source>
</evidence>
<comment type="caution">
    <text evidence="4">The sequence shown here is derived from an EMBL/GenBank/DDBJ whole genome shotgun (WGS) entry which is preliminary data.</text>
</comment>